<dbReference type="AlphaFoldDB" id="A0A381SAI2"/>
<dbReference type="GO" id="GO:0008413">
    <property type="term" value="F:8-oxo-7,8-dihydroguanosine triphosphate pyrophosphatase activity"/>
    <property type="evidence" value="ECO:0007669"/>
    <property type="project" value="TreeGrafter"/>
</dbReference>
<dbReference type="EMBL" id="UINC01002862">
    <property type="protein sequence ID" value="SVA01036.1"/>
    <property type="molecule type" value="Genomic_DNA"/>
</dbReference>
<evidence type="ECO:0000256" key="8">
    <source>
        <dbReference type="ARBA" id="ARBA00022842"/>
    </source>
</evidence>
<protein>
    <recommendedName>
        <fullName evidence="11">8-oxo-dGTP diphosphatase</fullName>
        <ecNumber evidence="11">3.6.1.55</ecNumber>
    </recommendedName>
</protein>
<dbReference type="GO" id="GO:0006281">
    <property type="term" value="P:DNA repair"/>
    <property type="evidence" value="ECO:0007669"/>
    <property type="project" value="UniProtKB-KW"/>
</dbReference>
<comment type="cofactor">
    <cofactor evidence="1">
        <name>Mg(2+)</name>
        <dbReference type="ChEBI" id="CHEBI:18420"/>
    </cofactor>
</comment>
<name>A0A381SAI2_9ZZZZ</name>
<evidence type="ECO:0000256" key="10">
    <source>
        <dbReference type="ARBA" id="ARBA00035861"/>
    </source>
</evidence>
<comment type="similarity">
    <text evidence="2">Belongs to the Nudix hydrolase family.</text>
</comment>
<evidence type="ECO:0000256" key="1">
    <source>
        <dbReference type="ARBA" id="ARBA00001946"/>
    </source>
</evidence>
<accession>A0A381SAI2</accession>
<dbReference type="InterPro" id="IPR000086">
    <property type="entry name" value="NUDIX_hydrolase_dom"/>
</dbReference>
<dbReference type="CDD" id="cd03425">
    <property type="entry name" value="NUDIX_MutT_NudA_like"/>
    <property type="match status" value="1"/>
</dbReference>
<evidence type="ECO:0000256" key="7">
    <source>
        <dbReference type="ARBA" id="ARBA00022801"/>
    </source>
</evidence>
<keyword evidence="3" id="KW-0515">Mutator protein</keyword>
<evidence type="ECO:0000256" key="5">
    <source>
        <dbReference type="ARBA" id="ARBA00022723"/>
    </source>
</evidence>
<evidence type="ECO:0000256" key="4">
    <source>
        <dbReference type="ARBA" id="ARBA00022705"/>
    </source>
</evidence>
<dbReference type="InterPro" id="IPR029119">
    <property type="entry name" value="MutY_C"/>
</dbReference>
<dbReference type="GO" id="GO:0044715">
    <property type="term" value="F:8-oxo-dGDP phosphatase activity"/>
    <property type="evidence" value="ECO:0007669"/>
    <property type="project" value="TreeGrafter"/>
</dbReference>
<organism evidence="13">
    <name type="scientific">marine metagenome</name>
    <dbReference type="NCBI Taxonomy" id="408172"/>
    <lineage>
        <taxon>unclassified sequences</taxon>
        <taxon>metagenomes</taxon>
        <taxon>ecological metagenomes</taxon>
    </lineage>
</organism>
<dbReference type="EC" id="3.6.1.55" evidence="11"/>
<dbReference type="PROSITE" id="PS00893">
    <property type="entry name" value="NUDIX_BOX"/>
    <property type="match status" value="1"/>
</dbReference>
<evidence type="ECO:0000256" key="6">
    <source>
        <dbReference type="ARBA" id="ARBA00022763"/>
    </source>
</evidence>
<dbReference type="GO" id="GO:0006260">
    <property type="term" value="P:DNA replication"/>
    <property type="evidence" value="ECO:0007669"/>
    <property type="project" value="UniProtKB-KW"/>
</dbReference>
<evidence type="ECO:0000256" key="11">
    <source>
        <dbReference type="ARBA" id="ARBA00038905"/>
    </source>
</evidence>
<feature type="domain" description="Nudix hydrolase" evidence="12">
    <location>
        <begin position="1"/>
        <end position="114"/>
    </location>
</feature>
<keyword evidence="8" id="KW-0460">Magnesium</keyword>
<evidence type="ECO:0000256" key="3">
    <source>
        <dbReference type="ARBA" id="ARBA00022457"/>
    </source>
</evidence>
<dbReference type="Pfam" id="PF14815">
    <property type="entry name" value="NUDIX_4"/>
    <property type="match status" value="1"/>
</dbReference>
<evidence type="ECO:0000259" key="12">
    <source>
        <dbReference type="PROSITE" id="PS51462"/>
    </source>
</evidence>
<keyword evidence="9" id="KW-0234">DNA repair</keyword>
<dbReference type="PANTHER" id="PTHR47707">
    <property type="entry name" value="8-OXO-DGTP DIPHOSPHATASE"/>
    <property type="match status" value="1"/>
</dbReference>
<reference evidence="13" key="1">
    <citation type="submission" date="2018-05" db="EMBL/GenBank/DDBJ databases">
        <authorList>
            <person name="Lanie J.A."/>
            <person name="Ng W.-L."/>
            <person name="Kazmierczak K.M."/>
            <person name="Andrzejewski T.M."/>
            <person name="Davidsen T.M."/>
            <person name="Wayne K.J."/>
            <person name="Tettelin H."/>
            <person name="Glass J.I."/>
            <person name="Rusch D."/>
            <person name="Podicherti R."/>
            <person name="Tsui H.-C.T."/>
            <person name="Winkler M.E."/>
        </authorList>
    </citation>
    <scope>NUCLEOTIDE SEQUENCE</scope>
</reference>
<dbReference type="PANTHER" id="PTHR47707:SF1">
    <property type="entry name" value="NUDIX HYDROLASE FAMILY PROTEIN"/>
    <property type="match status" value="1"/>
</dbReference>
<comment type="catalytic activity">
    <reaction evidence="10">
        <text>8-oxo-dGTP + H2O = 8-oxo-dGMP + diphosphate + H(+)</text>
        <dbReference type="Rhea" id="RHEA:31575"/>
        <dbReference type="ChEBI" id="CHEBI:15377"/>
        <dbReference type="ChEBI" id="CHEBI:15378"/>
        <dbReference type="ChEBI" id="CHEBI:33019"/>
        <dbReference type="ChEBI" id="CHEBI:63224"/>
        <dbReference type="ChEBI" id="CHEBI:77896"/>
        <dbReference type="EC" id="3.6.1.55"/>
    </reaction>
</comment>
<dbReference type="SUPFAM" id="SSF55811">
    <property type="entry name" value="Nudix"/>
    <property type="match status" value="1"/>
</dbReference>
<evidence type="ECO:0000256" key="2">
    <source>
        <dbReference type="ARBA" id="ARBA00005582"/>
    </source>
</evidence>
<dbReference type="InterPro" id="IPR047127">
    <property type="entry name" value="MutT-like"/>
</dbReference>
<dbReference type="GO" id="GO:0044716">
    <property type="term" value="F:8-oxo-GDP phosphatase activity"/>
    <property type="evidence" value="ECO:0007669"/>
    <property type="project" value="TreeGrafter"/>
</dbReference>
<keyword evidence="4" id="KW-0235">DNA replication</keyword>
<evidence type="ECO:0000313" key="13">
    <source>
        <dbReference type="EMBL" id="SVA01036.1"/>
    </source>
</evidence>
<dbReference type="PRINTS" id="PR00502">
    <property type="entry name" value="NUDIXFAMILY"/>
</dbReference>
<evidence type="ECO:0000256" key="9">
    <source>
        <dbReference type="ARBA" id="ARBA00023204"/>
    </source>
</evidence>
<keyword evidence="5" id="KW-0479">Metal-binding</keyword>
<dbReference type="InterPro" id="IPR020476">
    <property type="entry name" value="Nudix_hydrolase"/>
</dbReference>
<proteinExistence type="inferred from homology"/>
<dbReference type="InterPro" id="IPR020084">
    <property type="entry name" value="NUDIX_hydrolase_CS"/>
</dbReference>
<dbReference type="GO" id="GO:0035539">
    <property type="term" value="F:8-oxo-7,8-dihydrodeoxyguanosine triphosphate pyrophosphatase activity"/>
    <property type="evidence" value="ECO:0007669"/>
    <property type="project" value="UniProtKB-EC"/>
</dbReference>
<dbReference type="InterPro" id="IPR015797">
    <property type="entry name" value="NUDIX_hydrolase-like_dom_sf"/>
</dbReference>
<sequence>MGQLLVGQRPACKAYPGKWEFPGGKLEPGESVFKALVREFREELGLEIIRAEPAFVVRHRYPDRSVELNVWRVIDCRGEATGREGQVVCWVAPRELAGLDFLEGNQTIVERIIREVGS</sequence>
<gene>
    <name evidence="13" type="ORF">METZ01_LOCUS53890</name>
</gene>
<dbReference type="GO" id="GO:0046872">
    <property type="term" value="F:metal ion binding"/>
    <property type="evidence" value="ECO:0007669"/>
    <property type="project" value="UniProtKB-KW"/>
</dbReference>
<keyword evidence="7" id="KW-0378">Hydrolase</keyword>
<dbReference type="PROSITE" id="PS51462">
    <property type="entry name" value="NUDIX"/>
    <property type="match status" value="1"/>
</dbReference>
<dbReference type="Gene3D" id="3.90.79.10">
    <property type="entry name" value="Nucleoside Triphosphate Pyrophosphohydrolase"/>
    <property type="match status" value="1"/>
</dbReference>
<keyword evidence="6" id="KW-0227">DNA damage</keyword>